<organism evidence="2 3">
    <name type="scientific">Trapa natans</name>
    <name type="common">Water chestnut</name>
    <dbReference type="NCBI Taxonomy" id="22666"/>
    <lineage>
        <taxon>Eukaryota</taxon>
        <taxon>Viridiplantae</taxon>
        <taxon>Streptophyta</taxon>
        <taxon>Embryophyta</taxon>
        <taxon>Tracheophyta</taxon>
        <taxon>Spermatophyta</taxon>
        <taxon>Magnoliopsida</taxon>
        <taxon>eudicotyledons</taxon>
        <taxon>Gunneridae</taxon>
        <taxon>Pentapetalae</taxon>
        <taxon>rosids</taxon>
        <taxon>malvids</taxon>
        <taxon>Myrtales</taxon>
        <taxon>Lythraceae</taxon>
        <taxon>Trapa</taxon>
    </lineage>
</organism>
<reference evidence="2 3" key="1">
    <citation type="journal article" date="2023" name="Hortic Res">
        <title>Pangenome of water caltrop reveals structural variations and asymmetric subgenome divergence after allopolyploidization.</title>
        <authorList>
            <person name="Zhang X."/>
            <person name="Chen Y."/>
            <person name="Wang L."/>
            <person name="Yuan Y."/>
            <person name="Fang M."/>
            <person name="Shi L."/>
            <person name="Lu R."/>
            <person name="Comes H.P."/>
            <person name="Ma Y."/>
            <person name="Chen Y."/>
            <person name="Huang G."/>
            <person name="Zhou Y."/>
            <person name="Zheng Z."/>
            <person name="Qiu Y."/>
        </authorList>
    </citation>
    <scope>NUCLEOTIDE SEQUENCE [LARGE SCALE GENOMIC DNA]</scope>
    <source>
        <strain evidence="2">F231</strain>
    </source>
</reference>
<evidence type="ECO:0000256" key="1">
    <source>
        <dbReference type="SAM" id="MobiDB-lite"/>
    </source>
</evidence>
<sequence length="108" mass="12065">MALALKIWPVKESPRIQNLNFFLVLSQNVQVSGPMKGVPFPPSQHTQWSHSCPKSISGQKYRPRDEDMMERGRKFLPQASPWSPPCSPILAISTHLGHAQPGSDFTLS</sequence>
<protein>
    <submittedName>
        <fullName evidence="2">Uncharacterized protein</fullName>
    </submittedName>
</protein>
<feature type="region of interest" description="Disordered" evidence="1">
    <location>
        <begin position="36"/>
        <end position="66"/>
    </location>
</feature>
<accession>A0AAN7QYV7</accession>
<keyword evidence="3" id="KW-1185">Reference proteome</keyword>
<dbReference type="AlphaFoldDB" id="A0AAN7QYV7"/>
<name>A0AAN7QYV7_TRANT</name>
<proteinExistence type="predicted"/>
<feature type="compositionally biased region" description="Polar residues" evidence="1">
    <location>
        <begin position="43"/>
        <end position="58"/>
    </location>
</feature>
<evidence type="ECO:0000313" key="2">
    <source>
        <dbReference type="EMBL" id="KAK4781696.1"/>
    </source>
</evidence>
<dbReference type="Proteomes" id="UP001346149">
    <property type="component" value="Unassembled WGS sequence"/>
</dbReference>
<gene>
    <name evidence="2" type="ORF">SAY86_015798</name>
</gene>
<comment type="caution">
    <text evidence="2">The sequence shown here is derived from an EMBL/GenBank/DDBJ whole genome shotgun (WGS) entry which is preliminary data.</text>
</comment>
<dbReference type="EMBL" id="JAXQNO010000016">
    <property type="protein sequence ID" value="KAK4781696.1"/>
    <property type="molecule type" value="Genomic_DNA"/>
</dbReference>
<evidence type="ECO:0000313" key="3">
    <source>
        <dbReference type="Proteomes" id="UP001346149"/>
    </source>
</evidence>